<organism evidence="3 5">
    <name type="scientific">Flavobacterium gawalongense</name>
    <dbReference type="NCBI Taxonomy" id="2594432"/>
    <lineage>
        <taxon>Bacteria</taxon>
        <taxon>Pseudomonadati</taxon>
        <taxon>Bacteroidota</taxon>
        <taxon>Flavobacteriia</taxon>
        <taxon>Flavobacteriales</taxon>
        <taxon>Flavobacteriaceae</taxon>
        <taxon>Flavobacterium</taxon>
    </lineage>
</organism>
<reference evidence="4 5" key="1">
    <citation type="submission" date="2019-07" db="EMBL/GenBank/DDBJ databases">
        <title>Novel species of Flavobacterium.</title>
        <authorList>
            <person name="Liu Q."/>
            <person name="Xin Y.-H."/>
        </authorList>
    </citation>
    <scope>NUCLEOTIDE SEQUENCE [LARGE SCALE GENOMIC DNA]</scope>
    <source>
        <strain evidence="2 4">GSP39</strain>
        <strain evidence="3 5">GSR22</strain>
    </source>
</reference>
<keyword evidence="4" id="KW-1185">Reference proteome</keyword>
<dbReference type="EMBL" id="VJZN01000013">
    <property type="protein sequence ID" value="TRX06142.1"/>
    <property type="molecule type" value="Genomic_DNA"/>
</dbReference>
<dbReference type="Proteomes" id="UP000318528">
    <property type="component" value="Unassembled WGS sequence"/>
</dbReference>
<feature type="transmembrane region" description="Helical" evidence="1">
    <location>
        <begin position="73"/>
        <end position="94"/>
    </location>
</feature>
<name>A0A553BPC0_9FLAO</name>
<evidence type="ECO:0000313" key="2">
    <source>
        <dbReference type="EMBL" id="TRX06142.1"/>
    </source>
</evidence>
<evidence type="ECO:0000256" key="1">
    <source>
        <dbReference type="SAM" id="Phobius"/>
    </source>
</evidence>
<gene>
    <name evidence="3" type="ORF">FNW11_08065</name>
    <name evidence="2" type="ORF">FNW12_09370</name>
</gene>
<protein>
    <recommendedName>
        <fullName evidence="6">Competence protein</fullName>
    </recommendedName>
</protein>
<evidence type="ECO:0008006" key="6">
    <source>
        <dbReference type="Google" id="ProtNLM"/>
    </source>
</evidence>
<keyword evidence="1" id="KW-0812">Transmembrane</keyword>
<keyword evidence="1" id="KW-1133">Transmembrane helix</keyword>
<accession>A0A553BPC0</accession>
<evidence type="ECO:0000313" key="3">
    <source>
        <dbReference type="EMBL" id="TRX10103.1"/>
    </source>
</evidence>
<dbReference type="RefSeq" id="WP_143387348.1">
    <property type="nucleotide sequence ID" value="NZ_VJZL01000011.1"/>
</dbReference>
<evidence type="ECO:0000313" key="4">
    <source>
        <dbReference type="Proteomes" id="UP000318528"/>
    </source>
</evidence>
<evidence type="ECO:0000313" key="5">
    <source>
        <dbReference type="Proteomes" id="UP000318669"/>
    </source>
</evidence>
<comment type="caution">
    <text evidence="3">The sequence shown here is derived from an EMBL/GenBank/DDBJ whole genome shotgun (WGS) entry which is preliminary data.</text>
</comment>
<dbReference type="AlphaFoldDB" id="A0A553BPC0"/>
<dbReference type="OrthoDB" id="678770at2"/>
<sequence>MDNFTASIETLFEKAEDYTRTTAELVKLNAIDKSADVMSSLLSRLTVAIVAVMFVLLVNIGLSLWIGELLGKSYFGFFIVASVYLLISIILYTFKDKWIKIPISNFIITKLLKKK</sequence>
<keyword evidence="1" id="KW-0472">Membrane</keyword>
<dbReference type="EMBL" id="VJZL01000011">
    <property type="protein sequence ID" value="TRX10103.1"/>
    <property type="molecule type" value="Genomic_DNA"/>
</dbReference>
<dbReference type="Proteomes" id="UP000318669">
    <property type="component" value="Unassembled WGS sequence"/>
</dbReference>
<proteinExistence type="predicted"/>
<feature type="transmembrane region" description="Helical" evidence="1">
    <location>
        <begin position="45"/>
        <end position="67"/>
    </location>
</feature>